<evidence type="ECO:0000256" key="3">
    <source>
        <dbReference type="ARBA" id="ARBA00023163"/>
    </source>
</evidence>
<keyword evidence="3" id="KW-0804">Transcription</keyword>
<dbReference type="OrthoDB" id="8688418at2"/>
<dbReference type="PANTHER" id="PTHR30055">
    <property type="entry name" value="HTH-TYPE TRANSCRIPTIONAL REGULATOR RUTR"/>
    <property type="match status" value="1"/>
</dbReference>
<evidence type="ECO:0000259" key="5">
    <source>
        <dbReference type="PROSITE" id="PS50977"/>
    </source>
</evidence>
<feature type="DNA-binding region" description="H-T-H motif" evidence="4">
    <location>
        <begin position="33"/>
        <end position="52"/>
    </location>
</feature>
<protein>
    <submittedName>
        <fullName evidence="6">Transcriptional regulator</fullName>
    </submittedName>
</protein>
<evidence type="ECO:0000313" key="7">
    <source>
        <dbReference type="Proteomes" id="UP000068067"/>
    </source>
</evidence>
<reference evidence="6 7" key="1">
    <citation type="submission" date="2014-08" db="EMBL/GenBank/DDBJ databases">
        <title>Complete genome sequence of Corynebacterium deserti GIMN1.010 (=DSM 45689), isolated from desert sand in western China.</title>
        <authorList>
            <person name="Ruckert C."/>
            <person name="Albersmeier A."/>
            <person name="Kalinowski J."/>
        </authorList>
    </citation>
    <scope>NUCLEOTIDE SEQUENCE [LARGE SCALE GENOMIC DNA]</scope>
    <source>
        <strain evidence="6 7">GIMN1.010</strain>
    </source>
</reference>
<dbReference type="Gene3D" id="1.10.357.10">
    <property type="entry name" value="Tetracycline Repressor, domain 2"/>
    <property type="match status" value="1"/>
</dbReference>
<dbReference type="PANTHER" id="PTHR30055:SF238">
    <property type="entry name" value="MYCOFACTOCIN BIOSYNTHESIS TRANSCRIPTIONAL REGULATOR MFTR-RELATED"/>
    <property type="match status" value="1"/>
</dbReference>
<dbReference type="KEGG" id="cdx:CDES_04565"/>
<dbReference type="GO" id="GO:0003700">
    <property type="term" value="F:DNA-binding transcription factor activity"/>
    <property type="evidence" value="ECO:0007669"/>
    <property type="project" value="TreeGrafter"/>
</dbReference>
<proteinExistence type="predicted"/>
<evidence type="ECO:0000313" key="6">
    <source>
        <dbReference type="EMBL" id="ALC05358.1"/>
    </source>
</evidence>
<dbReference type="InterPro" id="IPR001647">
    <property type="entry name" value="HTH_TetR"/>
</dbReference>
<dbReference type="GO" id="GO:0000976">
    <property type="term" value="F:transcription cis-regulatory region binding"/>
    <property type="evidence" value="ECO:0007669"/>
    <property type="project" value="TreeGrafter"/>
</dbReference>
<sequence length="192" mass="20795">MSGLRESKKAATRTSLSRAAAQLALSEGSEGVTVVTIAAAAGVSPRTFHNYFASREDALIEFIHSQVKDLIAKLDELPDELSPSESIEKIVIDHLSTGESALDSFGALIRVCEIVEMYGHPPEMAKIELLAAPLLDFFKKKMPGVPDFELLVSIHMHAAAVATALRCIYDAPEPHDKEEAASLVRRALAMLK</sequence>
<dbReference type="AlphaFoldDB" id="A0A0M4CHK1"/>
<keyword evidence="2 4" id="KW-0238">DNA-binding</keyword>
<name>A0A0M4CHK1_9CORY</name>
<dbReference type="InterPro" id="IPR050109">
    <property type="entry name" value="HTH-type_TetR-like_transc_reg"/>
</dbReference>
<evidence type="ECO:0000256" key="4">
    <source>
        <dbReference type="PROSITE-ProRule" id="PRU00335"/>
    </source>
</evidence>
<gene>
    <name evidence="6" type="ORF">CDES_04565</name>
</gene>
<dbReference type="Proteomes" id="UP000068067">
    <property type="component" value="Chromosome"/>
</dbReference>
<dbReference type="Pfam" id="PF00440">
    <property type="entry name" value="TetR_N"/>
    <property type="match status" value="1"/>
</dbReference>
<dbReference type="InterPro" id="IPR009057">
    <property type="entry name" value="Homeodomain-like_sf"/>
</dbReference>
<dbReference type="PATRIC" id="fig|931089.4.peg.922"/>
<organism evidence="6 7">
    <name type="scientific">Corynebacterium deserti GIMN1.010</name>
    <dbReference type="NCBI Taxonomy" id="931089"/>
    <lineage>
        <taxon>Bacteria</taxon>
        <taxon>Bacillati</taxon>
        <taxon>Actinomycetota</taxon>
        <taxon>Actinomycetes</taxon>
        <taxon>Mycobacteriales</taxon>
        <taxon>Corynebacteriaceae</taxon>
        <taxon>Corynebacterium</taxon>
    </lineage>
</organism>
<evidence type="ECO:0000256" key="1">
    <source>
        <dbReference type="ARBA" id="ARBA00023015"/>
    </source>
</evidence>
<accession>A0A0M4CHK1</accession>
<dbReference type="PROSITE" id="PS50977">
    <property type="entry name" value="HTH_TETR_2"/>
    <property type="match status" value="1"/>
</dbReference>
<dbReference type="STRING" id="931089.CDES_04565"/>
<evidence type="ECO:0000256" key="2">
    <source>
        <dbReference type="ARBA" id="ARBA00023125"/>
    </source>
</evidence>
<dbReference type="SUPFAM" id="SSF46689">
    <property type="entry name" value="Homeodomain-like"/>
    <property type="match status" value="1"/>
</dbReference>
<dbReference type="EMBL" id="CP009220">
    <property type="protein sequence ID" value="ALC05358.1"/>
    <property type="molecule type" value="Genomic_DNA"/>
</dbReference>
<keyword evidence="1" id="KW-0805">Transcription regulation</keyword>
<feature type="domain" description="HTH tetR-type" evidence="5">
    <location>
        <begin position="10"/>
        <end position="70"/>
    </location>
</feature>
<keyword evidence="7" id="KW-1185">Reference proteome</keyword>